<dbReference type="Pfam" id="PF04413">
    <property type="entry name" value="Glycos_transf_N"/>
    <property type="match status" value="1"/>
</dbReference>
<dbReference type="GO" id="GO:0009244">
    <property type="term" value="P:lipopolysaccharide core region biosynthetic process"/>
    <property type="evidence" value="ECO:0007669"/>
    <property type="project" value="UniProtKB-UniRule"/>
</dbReference>
<comment type="catalytic activity">
    <reaction evidence="6 8">
        <text>lipid IVA (E. coli) + CMP-3-deoxy-beta-D-manno-octulosonate = alpha-Kdo-(2-&gt;6)-lipid IVA (E. coli) + CMP + H(+)</text>
        <dbReference type="Rhea" id="RHEA:28066"/>
        <dbReference type="ChEBI" id="CHEBI:15378"/>
        <dbReference type="ChEBI" id="CHEBI:58603"/>
        <dbReference type="ChEBI" id="CHEBI:60364"/>
        <dbReference type="ChEBI" id="CHEBI:60377"/>
        <dbReference type="ChEBI" id="CHEBI:85987"/>
        <dbReference type="EC" id="2.4.99.12"/>
    </reaction>
</comment>
<sequence length="413" mass="46682">MYSLYNLLISASWQFLKIAAFFKPKLKLFVEGRRGVLSFLREHLGQNDRVIWIHTASLGEFEQGLPVIKALKESCSDYKVLVTFFSPSGYEVKKNSGDVDLITYLPIDVRSKVETFLDLTKPVIALFVKYEIWPNYLNALSKRQIPAVLISGRFTPDQVFFKGYGGFMRQALRQFSHYFVQDERSVQLLERLGITGVTLSGDTRFDRVNEILERDNTLPFMDRFKGNDLCLVMGSTWPEDEALLFSFLPELPAGLRILIAPHDIKEGHLHSLRESLPAKTLFYSELGEQDPSEFRILVLDTIGLLTKVYSYADIAYVGGGFATGLHNTLEPAVFGIPVLTGPDFKGFTEAEDLVELGGISVVENPESFSIRILELVRNKRERNRLGKINADFVASRTGATLKITAYLKDKMDL</sequence>
<evidence type="ECO:0000256" key="3">
    <source>
        <dbReference type="ARBA" id="ARBA00019077"/>
    </source>
</evidence>
<dbReference type="RefSeq" id="WP_163691611.1">
    <property type="nucleotide sequence ID" value="NZ_FXTW01000001.1"/>
</dbReference>
<dbReference type="UniPathway" id="UPA00958"/>
<comment type="caution">
    <text evidence="10">The sequence shown here is derived from an EMBL/GenBank/DDBJ whole genome shotgun (WGS) entry which is preliminary data.</text>
</comment>
<evidence type="ECO:0000256" key="7">
    <source>
        <dbReference type="PIRSR" id="PIRSR639901-1"/>
    </source>
</evidence>
<evidence type="ECO:0000313" key="11">
    <source>
        <dbReference type="Proteomes" id="UP000468443"/>
    </source>
</evidence>
<keyword evidence="11" id="KW-1185">Reference proteome</keyword>
<keyword evidence="8" id="KW-0472">Membrane</keyword>
<evidence type="ECO:0000256" key="4">
    <source>
        <dbReference type="ARBA" id="ARBA00022679"/>
    </source>
</evidence>
<evidence type="ECO:0000256" key="8">
    <source>
        <dbReference type="RuleBase" id="RU365103"/>
    </source>
</evidence>
<organism evidence="10 11">
    <name type="scientific">Muriicola jejuensis</name>
    <dbReference type="NCBI Taxonomy" id="504488"/>
    <lineage>
        <taxon>Bacteria</taxon>
        <taxon>Pseudomonadati</taxon>
        <taxon>Bacteroidota</taxon>
        <taxon>Flavobacteriia</taxon>
        <taxon>Flavobacteriales</taxon>
        <taxon>Flavobacteriaceae</taxon>
        <taxon>Muriicola</taxon>
    </lineage>
</organism>
<dbReference type="InterPro" id="IPR038107">
    <property type="entry name" value="Glycos_transf_N_sf"/>
</dbReference>
<dbReference type="PANTHER" id="PTHR42755">
    <property type="entry name" value="3-DEOXY-MANNO-OCTULOSONATE CYTIDYLYLTRANSFERASE"/>
    <property type="match status" value="1"/>
</dbReference>
<feature type="active site" description="Proton acceptor" evidence="7">
    <location>
        <position position="60"/>
    </location>
</feature>
<gene>
    <name evidence="10" type="ORF">GWK09_03455</name>
</gene>
<dbReference type="PANTHER" id="PTHR42755:SF1">
    <property type="entry name" value="3-DEOXY-D-MANNO-OCTULOSONIC ACID TRANSFERASE, MITOCHONDRIAL-RELATED"/>
    <property type="match status" value="1"/>
</dbReference>
<feature type="domain" description="3-deoxy-D-manno-octulosonic-acid transferase N-terminal" evidence="9">
    <location>
        <begin position="42"/>
        <end position="206"/>
    </location>
</feature>
<keyword evidence="8" id="KW-0448">Lipopolysaccharide biosynthesis</keyword>
<dbReference type="Gene3D" id="3.40.50.11720">
    <property type="entry name" value="3-Deoxy-D-manno-octulosonic-acid transferase, N-terminal domain"/>
    <property type="match status" value="1"/>
</dbReference>
<dbReference type="EMBL" id="JAABOP010000001">
    <property type="protein sequence ID" value="NER09561.1"/>
    <property type="molecule type" value="Genomic_DNA"/>
</dbReference>
<dbReference type="Gene3D" id="3.40.50.2000">
    <property type="entry name" value="Glycogen Phosphorylase B"/>
    <property type="match status" value="1"/>
</dbReference>
<dbReference type="InterPro" id="IPR039901">
    <property type="entry name" value="Kdotransferase"/>
</dbReference>
<evidence type="ECO:0000256" key="6">
    <source>
        <dbReference type="ARBA" id="ARBA00049183"/>
    </source>
</evidence>
<comment type="subcellular location">
    <subcellularLocation>
        <location evidence="8">Cell membrane</location>
    </subcellularLocation>
</comment>
<dbReference type="AlphaFoldDB" id="A0A6P0U8H3"/>
<reference evidence="10 11" key="1">
    <citation type="submission" date="2020-01" db="EMBL/GenBank/DDBJ databases">
        <title>Muriicola jejuensis KCTC 22299.</title>
        <authorList>
            <person name="Wang G."/>
        </authorList>
    </citation>
    <scope>NUCLEOTIDE SEQUENCE [LARGE SCALE GENOMIC DNA]</scope>
    <source>
        <strain evidence="10 11">KCTC 22299</strain>
    </source>
</reference>
<comment type="pathway">
    <text evidence="1 8">Bacterial outer membrane biogenesis; LPS core biosynthesis.</text>
</comment>
<keyword evidence="8" id="KW-1003">Cell membrane</keyword>
<dbReference type="GO" id="GO:0043842">
    <property type="term" value="F:Kdo transferase activity"/>
    <property type="evidence" value="ECO:0007669"/>
    <property type="project" value="UniProtKB-EC"/>
</dbReference>
<dbReference type="Proteomes" id="UP000468443">
    <property type="component" value="Unassembled WGS sequence"/>
</dbReference>
<dbReference type="EC" id="2.4.99.12" evidence="2 8"/>
<evidence type="ECO:0000256" key="5">
    <source>
        <dbReference type="ARBA" id="ARBA00031445"/>
    </source>
</evidence>
<evidence type="ECO:0000313" key="10">
    <source>
        <dbReference type="EMBL" id="NER09561.1"/>
    </source>
</evidence>
<evidence type="ECO:0000256" key="2">
    <source>
        <dbReference type="ARBA" id="ARBA00012621"/>
    </source>
</evidence>
<protein>
    <recommendedName>
        <fullName evidence="3 8">3-deoxy-D-manno-octulosonic acid transferase</fullName>
        <shortName evidence="8">Kdo transferase</shortName>
        <ecNumber evidence="2 8">2.4.99.12</ecNumber>
    </recommendedName>
    <alternativeName>
        <fullName evidence="5 8">Lipid IV(A) 3-deoxy-D-manno-octulosonic acid transferase</fullName>
    </alternativeName>
</protein>
<name>A0A6P0U8H3_9FLAO</name>
<comment type="function">
    <text evidence="8">Involved in lipopolysaccharide (LPS) biosynthesis. Catalyzes the transfer of 3-deoxy-D-manno-octulosonate (Kdo) residue(s) from CMP-Kdo to lipid IV(A), the tetraacyldisaccharide-1,4'-bisphosphate precursor of lipid A.</text>
</comment>
<comment type="similarity">
    <text evidence="8">Belongs to the glycosyltransferase group 1 family.</text>
</comment>
<keyword evidence="4 8" id="KW-0808">Transferase</keyword>
<dbReference type="GO" id="GO:0005886">
    <property type="term" value="C:plasma membrane"/>
    <property type="evidence" value="ECO:0007669"/>
    <property type="project" value="UniProtKB-SubCell"/>
</dbReference>
<dbReference type="SUPFAM" id="SSF53756">
    <property type="entry name" value="UDP-Glycosyltransferase/glycogen phosphorylase"/>
    <property type="match status" value="1"/>
</dbReference>
<dbReference type="InterPro" id="IPR007507">
    <property type="entry name" value="Glycos_transf_N"/>
</dbReference>
<evidence type="ECO:0000259" key="9">
    <source>
        <dbReference type="Pfam" id="PF04413"/>
    </source>
</evidence>
<evidence type="ECO:0000256" key="1">
    <source>
        <dbReference type="ARBA" id="ARBA00004713"/>
    </source>
</evidence>
<dbReference type="GO" id="GO:0009245">
    <property type="term" value="P:lipid A biosynthetic process"/>
    <property type="evidence" value="ECO:0007669"/>
    <property type="project" value="TreeGrafter"/>
</dbReference>
<accession>A0A6P0U8H3</accession>
<proteinExistence type="inferred from homology"/>